<reference evidence="4" key="1">
    <citation type="journal article" date="2015" name="Genome Announc.">
        <title>Draft Genome Sequence of Anaerolineae Strain TC1, a Novel Isolate from a Methanogenic Wastewater Treatment System.</title>
        <authorList>
            <person name="Matsuura N."/>
            <person name="Tourlousse D.M."/>
            <person name="Sun L."/>
            <person name="Toyonaga M."/>
            <person name="Kuroda K."/>
            <person name="Ohashi A."/>
            <person name="Cruz R."/>
            <person name="Yamaguchi T."/>
            <person name="Sekiguchi Y."/>
        </authorList>
    </citation>
    <scope>NUCLEOTIDE SEQUENCE [LARGE SCALE GENOMIC DNA]</scope>
    <source>
        <strain evidence="4">TC1</strain>
    </source>
</reference>
<protein>
    <submittedName>
        <fullName evidence="4">Glycosyltransferase</fullName>
    </submittedName>
</protein>
<dbReference type="InterPro" id="IPR028098">
    <property type="entry name" value="Glyco_trans_4-like_N"/>
</dbReference>
<dbReference type="RefSeq" id="WP_062281657.1">
    <property type="nucleotide sequence ID" value="NZ_DF968181.1"/>
</dbReference>
<name>A0A0S7BVA4_9CHLR</name>
<dbReference type="CDD" id="cd03801">
    <property type="entry name" value="GT4_PimA-like"/>
    <property type="match status" value="1"/>
</dbReference>
<proteinExistence type="predicted"/>
<dbReference type="InterPro" id="IPR001296">
    <property type="entry name" value="Glyco_trans_1"/>
</dbReference>
<evidence type="ECO:0000313" key="4">
    <source>
        <dbReference type="EMBL" id="GAP41108.1"/>
    </source>
</evidence>
<organism evidence="4">
    <name type="scientific">Flexilinea flocculi</name>
    <dbReference type="NCBI Taxonomy" id="1678840"/>
    <lineage>
        <taxon>Bacteria</taxon>
        <taxon>Bacillati</taxon>
        <taxon>Chloroflexota</taxon>
        <taxon>Anaerolineae</taxon>
        <taxon>Anaerolineales</taxon>
        <taxon>Anaerolineaceae</taxon>
        <taxon>Flexilinea</taxon>
    </lineage>
</organism>
<gene>
    <name evidence="4" type="ORF">ATC1_131090</name>
</gene>
<dbReference type="STRING" id="1678840.ATC1_131090"/>
<dbReference type="PANTHER" id="PTHR46401:SF2">
    <property type="entry name" value="GLYCOSYLTRANSFERASE WBBK-RELATED"/>
    <property type="match status" value="1"/>
</dbReference>
<accession>A0A0S7BVA4</accession>
<dbReference type="EMBL" id="DF968181">
    <property type="protein sequence ID" value="GAP41108.1"/>
    <property type="molecule type" value="Genomic_DNA"/>
</dbReference>
<dbReference type="Pfam" id="PF00534">
    <property type="entry name" value="Glycos_transf_1"/>
    <property type="match status" value="1"/>
</dbReference>
<keyword evidence="5" id="KW-1185">Reference proteome</keyword>
<evidence type="ECO:0000259" key="3">
    <source>
        <dbReference type="Pfam" id="PF13439"/>
    </source>
</evidence>
<keyword evidence="1 4" id="KW-0808">Transferase</keyword>
<dbReference type="Proteomes" id="UP000053370">
    <property type="component" value="Unassembled WGS sequence"/>
</dbReference>
<dbReference type="SUPFAM" id="SSF53756">
    <property type="entry name" value="UDP-Glycosyltransferase/glycogen phosphorylase"/>
    <property type="match status" value="1"/>
</dbReference>
<evidence type="ECO:0000259" key="2">
    <source>
        <dbReference type="Pfam" id="PF00534"/>
    </source>
</evidence>
<dbReference type="GO" id="GO:0016757">
    <property type="term" value="F:glycosyltransferase activity"/>
    <property type="evidence" value="ECO:0007669"/>
    <property type="project" value="InterPro"/>
</dbReference>
<dbReference type="PANTHER" id="PTHR46401">
    <property type="entry name" value="GLYCOSYLTRANSFERASE WBBK-RELATED"/>
    <property type="match status" value="1"/>
</dbReference>
<evidence type="ECO:0000256" key="1">
    <source>
        <dbReference type="ARBA" id="ARBA00022679"/>
    </source>
</evidence>
<evidence type="ECO:0000313" key="5">
    <source>
        <dbReference type="Proteomes" id="UP000053370"/>
    </source>
</evidence>
<dbReference type="AlphaFoldDB" id="A0A0S7BVA4"/>
<feature type="domain" description="Glycosyl transferase family 1" evidence="2">
    <location>
        <begin position="210"/>
        <end position="377"/>
    </location>
</feature>
<sequence>MRIALIHYSSPPIIGGVESVMAQHALLMTNAGHQVTIFAGRGKPFHPNIAVRIIPQLDSRNSEVMEIKKQLDQGLYTADFDKQRDWLKKQLAICFKNFDIIIAHNIATLNKNLPLTAALYDMNQTPGFPHLILWHHDLSWSASRSHNDLHEGYPWDLLRDQWSWASHVVVSETRRNELSQLLKIPVEQIYVVPNGVNMESFLKIEKQTKQLIEELKLYEADPLVLLPARLTPRKNIEQALYIISELQKIYSKTMLVITGPEGPHNPQNATYKQKLLTLRNDLHLQGIVHFLAEITNSYIPDSVITDFYRLSDLLLFPSFEEGFGIPLIEAAFSSLPVFCSDIPVLRELGKEDVTYFNVHDEPSAIAALIDQRLNQEATLRWSRRVKRIYTWDSIYQKIMEPLLKKVVL</sequence>
<dbReference type="Pfam" id="PF13439">
    <property type="entry name" value="Glyco_transf_4"/>
    <property type="match status" value="1"/>
</dbReference>
<dbReference type="GO" id="GO:0009103">
    <property type="term" value="P:lipopolysaccharide biosynthetic process"/>
    <property type="evidence" value="ECO:0007669"/>
    <property type="project" value="TreeGrafter"/>
</dbReference>
<feature type="domain" description="Glycosyltransferase subfamily 4-like N-terminal" evidence="3">
    <location>
        <begin position="14"/>
        <end position="199"/>
    </location>
</feature>
<dbReference type="OrthoDB" id="9775911at2"/>
<dbReference type="Gene3D" id="3.40.50.2000">
    <property type="entry name" value="Glycogen Phosphorylase B"/>
    <property type="match status" value="2"/>
</dbReference>